<dbReference type="EMBL" id="AP024480">
    <property type="protein sequence ID" value="BCS82291.1"/>
    <property type="molecule type" value="Genomic_DNA"/>
</dbReference>
<accession>A0ABM7NQ52</accession>
<dbReference type="RefSeq" id="WP_207179796.1">
    <property type="nucleotide sequence ID" value="NZ_AP024480.1"/>
</dbReference>
<keyword evidence="3" id="KW-1185">Reference proteome</keyword>
<keyword evidence="1" id="KW-1133">Transmembrane helix</keyword>
<dbReference type="InterPro" id="IPR021215">
    <property type="entry name" value="DUF2752"/>
</dbReference>
<organism evidence="2 3">
    <name type="scientific">Caldicellulosiruptor diazotrophicus</name>
    <dbReference type="NCBI Taxonomy" id="2806205"/>
    <lineage>
        <taxon>Bacteria</taxon>
        <taxon>Bacillati</taxon>
        <taxon>Bacillota</taxon>
        <taxon>Bacillota incertae sedis</taxon>
        <taxon>Caldicellulosiruptorales</taxon>
        <taxon>Caldicellulosiruptoraceae</taxon>
        <taxon>Caldicellulosiruptor</taxon>
    </lineage>
</organism>
<sequence length="111" mass="13172">MCPFRNIWGISCPGCGMTRALLAVLKGDLLAAFYYHPLWVVVILYPLIYAIFKVRKSKQDFDVWKNKSLKIIIRLFLFVWIIRMIFFFPNVPPLDFEENSLLGRLLQHLFY</sequence>
<proteinExistence type="predicted"/>
<dbReference type="Proteomes" id="UP000663623">
    <property type="component" value="Chromosome"/>
</dbReference>
<reference evidence="2 3" key="1">
    <citation type="submission" date="2021-02" db="EMBL/GenBank/DDBJ databases">
        <title>Nitrogen-fixing ability and nitrogen fixation related genes of thermophilic fermentative bacteria in the genus Caldicellulosiruptor.</title>
        <authorList>
            <person name="Chen Y."/>
            <person name="Nishihara A."/>
            <person name="Haruta S."/>
        </authorList>
    </citation>
    <scope>NUCLEOTIDE SEQUENCE [LARGE SCALE GENOMIC DNA]</scope>
    <source>
        <strain evidence="2 3">YA01</strain>
    </source>
</reference>
<feature type="transmembrane region" description="Helical" evidence="1">
    <location>
        <begin position="33"/>
        <end position="52"/>
    </location>
</feature>
<evidence type="ECO:0000313" key="2">
    <source>
        <dbReference type="EMBL" id="BCS82291.1"/>
    </source>
</evidence>
<name>A0ABM7NQ52_9FIRM</name>
<evidence type="ECO:0000313" key="3">
    <source>
        <dbReference type="Proteomes" id="UP000663623"/>
    </source>
</evidence>
<keyword evidence="1" id="KW-0472">Membrane</keyword>
<feature type="transmembrane region" description="Helical" evidence="1">
    <location>
        <begin position="72"/>
        <end position="91"/>
    </location>
</feature>
<evidence type="ECO:0008006" key="4">
    <source>
        <dbReference type="Google" id="ProtNLM"/>
    </source>
</evidence>
<dbReference type="Pfam" id="PF10825">
    <property type="entry name" value="DUF2752"/>
    <property type="match status" value="1"/>
</dbReference>
<evidence type="ECO:0000256" key="1">
    <source>
        <dbReference type="SAM" id="Phobius"/>
    </source>
</evidence>
<protein>
    <recommendedName>
        <fullName evidence="4">DUF2752 domain-containing protein</fullName>
    </recommendedName>
</protein>
<gene>
    <name evidence="2" type="ORF">CaldiYA01_22510</name>
</gene>
<keyword evidence="1" id="KW-0812">Transmembrane</keyword>